<dbReference type="OrthoDB" id="9807568at2"/>
<dbReference type="EMBL" id="JPEP01000002">
    <property type="protein sequence ID" value="KEY19205.1"/>
    <property type="molecule type" value="Genomic_DNA"/>
</dbReference>
<dbReference type="NCBIfam" id="TIGR01974">
    <property type="entry name" value="NDH_I_L"/>
    <property type="match status" value="1"/>
</dbReference>
<sequence length="631" mass="69953">MENLVYAIILLPLAGFLFNGLFGKKLPKMLVGTVATAVVFASFIIALSLFFKFEADSQPLIVRAFEWFRISGIQVNFGFQIDQLSLMMVMIITGIGSLIHLYSIGYMATDEGFHKFFSYLNLFIFMMLLLVMGSNYLILFIGWEGVGLCSYLLIGFWYKNKEYGAAARKAFIMNRIGDLGMIIGILMIAAQTNAIDYLSVAQISGKFELDSTIIIFITASLFIGAVGKSAQIPLFTWLPDAMAGPTPVSALIHAATMVTAGIYLIVRSNFLFSLAPTTMDAILFIGLLTALVAAFIGLRQNDIKKVLAYSTVSQLGFMFVAVGIGAYTVAMFHLLTHAFFKALLFLGSGSVIHAMSGEQDMRFMGGLKKKIPITHITFFIGTLAISGFPFFSGMISKDEILANAFGKSPYVWVILFIIAAMTAIYMFRAYYLTFHGEFRGTDEQKSHLHESPLSMTIPLMVLAGLSIIGGFINLPHFIGQGNYAKLADWLQIIYVYDVELAEVPFMTEMILLGLTVLMFFVVWFVVKNIYVDKKKMASPDENYTGWEKLSNRKLYIDELNNATFVKFIEGLGVGGNMFDKGVLKRFVDYIGTGAEDSGRAAKKLQNGNVENYVLIMSLAIGIILFVNFILQ</sequence>
<feature type="transmembrane region" description="Helical" evidence="6">
    <location>
        <begin position="306"/>
        <end position="332"/>
    </location>
</feature>
<dbReference type="GO" id="GO:0012505">
    <property type="term" value="C:endomembrane system"/>
    <property type="evidence" value="ECO:0007669"/>
    <property type="project" value="UniProtKB-SubCell"/>
</dbReference>
<feature type="transmembrane region" description="Helical" evidence="6">
    <location>
        <begin position="116"/>
        <end position="132"/>
    </location>
</feature>
<dbReference type="RefSeq" id="WP_034720122.1">
    <property type="nucleotide sequence ID" value="NZ_FOIX01000003.1"/>
</dbReference>
<feature type="transmembrane region" description="Helical" evidence="6">
    <location>
        <begin position="179"/>
        <end position="200"/>
    </location>
</feature>
<feature type="transmembrane region" description="Helical" evidence="6">
    <location>
        <begin position="612"/>
        <end position="630"/>
    </location>
</feature>
<dbReference type="PANTHER" id="PTHR42829">
    <property type="entry name" value="NADH-UBIQUINONE OXIDOREDUCTASE CHAIN 5"/>
    <property type="match status" value="1"/>
</dbReference>
<evidence type="ECO:0000259" key="8">
    <source>
        <dbReference type="Pfam" id="PF00662"/>
    </source>
</evidence>
<evidence type="ECO:0000259" key="7">
    <source>
        <dbReference type="Pfam" id="PF00361"/>
    </source>
</evidence>
<evidence type="ECO:0000256" key="3">
    <source>
        <dbReference type="ARBA" id="ARBA00022989"/>
    </source>
</evidence>
<dbReference type="AlphaFoldDB" id="A0A448NQB7"/>
<evidence type="ECO:0000313" key="12">
    <source>
        <dbReference type="Proteomes" id="UP000270036"/>
    </source>
</evidence>
<dbReference type="STRING" id="266748.HY04_12355"/>
<name>A0A448NQB7_9FLAO</name>
<dbReference type="PRINTS" id="PR01434">
    <property type="entry name" value="NADHDHGNASE5"/>
</dbReference>
<evidence type="ECO:0000313" key="9">
    <source>
        <dbReference type="EMBL" id="KEY19205.1"/>
    </source>
</evidence>
<dbReference type="GO" id="GO:0016020">
    <property type="term" value="C:membrane"/>
    <property type="evidence" value="ECO:0007669"/>
    <property type="project" value="UniProtKB-SubCell"/>
</dbReference>
<evidence type="ECO:0000256" key="5">
    <source>
        <dbReference type="RuleBase" id="RU000320"/>
    </source>
</evidence>
<proteinExistence type="predicted"/>
<feature type="transmembrane region" description="Helical" evidence="6">
    <location>
        <begin position="250"/>
        <end position="275"/>
    </location>
</feature>
<feature type="transmembrane region" description="Helical" evidence="6">
    <location>
        <begin position="6"/>
        <end position="22"/>
    </location>
</feature>
<feature type="transmembrane region" description="Helical" evidence="6">
    <location>
        <begin position="338"/>
        <end position="355"/>
    </location>
</feature>
<evidence type="ECO:0000313" key="10">
    <source>
        <dbReference type="EMBL" id="VEH98707.1"/>
    </source>
</evidence>
<gene>
    <name evidence="10" type="primary">nuoL</name>
    <name evidence="9" type="ORF">HY04_12355</name>
    <name evidence="10" type="ORF">NCTC13489_01103</name>
</gene>
<dbReference type="GO" id="GO:0008137">
    <property type="term" value="F:NADH dehydrogenase (ubiquinone) activity"/>
    <property type="evidence" value="ECO:0007669"/>
    <property type="project" value="InterPro"/>
</dbReference>
<feature type="domain" description="NADH:quinone oxidoreductase/Mrp antiporter transmembrane" evidence="7">
    <location>
        <begin position="135"/>
        <end position="420"/>
    </location>
</feature>
<keyword evidence="2 5" id="KW-0812">Transmembrane</keyword>
<dbReference type="Proteomes" id="UP000028349">
    <property type="component" value="Unassembled WGS sequence"/>
</dbReference>
<dbReference type="EMBL" id="LR134441">
    <property type="protein sequence ID" value="VEH98707.1"/>
    <property type="molecule type" value="Genomic_DNA"/>
</dbReference>
<dbReference type="PRINTS" id="PR01435">
    <property type="entry name" value="NPOXDRDTASE5"/>
</dbReference>
<evidence type="ECO:0000256" key="1">
    <source>
        <dbReference type="ARBA" id="ARBA00004127"/>
    </source>
</evidence>
<keyword evidence="11" id="KW-1185">Reference proteome</keyword>
<dbReference type="InterPro" id="IPR018393">
    <property type="entry name" value="NADHpl_OxRdtase_5_subgr"/>
</dbReference>
<evidence type="ECO:0000313" key="11">
    <source>
        <dbReference type="Proteomes" id="UP000028349"/>
    </source>
</evidence>
<dbReference type="GO" id="GO:0015990">
    <property type="term" value="P:electron transport coupled proton transport"/>
    <property type="evidence" value="ECO:0007669"/>
    <property type="project" value="TreeGrafter"/>
</dbReference>
<reference evidence="9 11" key="1">
    <citation type="submission" date="2014-07" db="EMBL/GenBank/DDBJ databases">
        <authorList>
            <person name="Pisani N.G."/>
            <person name="Newman J.D."/>
        </authorList>
    </citation>
    <scope>NUCLEOTIDE SEQUENCE [LARGE SCALE GENOMIC DNA]</scope>
    <source>
        <strain evidence="9 11">LMG 24720</strain>
    </source>
</reference>
<dbReference type="Pfam" id="PF00361">
    <property type="entry name" value="Proton_antipo_M"/>
    <property type="match status" value="1"/>
</dbReference>
<dbReference type="KEGG" id="cant:NCTC13489_01103"/>
<dbReference type="NCBIfam" id="NF005141">
    <property type="entry name" value="PRK06590.1"/>
    <property type="match status" value="1"/>
</dbReference>
<keyword evidence="3 6" id="KW-1133">Transmembrane helix</keyword>
<evidence type="ECO:0000256" key="2">
    <source>
        <dbReference type="ARBA" id="ARBA00022692"/>
    </source>
</evidence>
<dbReference type="Proteomes" id="UP000270036">
    <property type="component" value="Chromosome"/>
</dbReference>
<keyword evidence="10" id="KW-0560">Oxidoreductase</keyword>
<feature type="transmembrane region" description="Helical" evidence="6">
    <location>
        <begin position="84"/>
        <end position="104"/>
    </location>
</feature>
<feature type="domain" description="NADH-Ubiquinone oxidoreductase (complex I) chain 5 N-terminal" evidence="8">
    <location>
        <begin position="67"/>
        <end position="117"/>
    </location>
</feature>
<accession>A0A448NQB7</accession>
<dbReference type="PANTHER" id="PTHR42829:SF2">
    <property type="entry name" value="NADH-UBIQUINONE OXIDOREDUCTASE CHAIN 5"/>
    <property type="match status" value="1"/>
</dbReference>
<dbReference type="InterPro" id="IPR001516">
    <property type="entry name" value="Proton_antipo_N"/>
</dbReference>
<dbReference type="GO" id="GO:0042773">
    <property type="term" value="P:ATP synthesis coupled electron transport"/>
    <property type="evidence" value="ECO:0007669"/>
    <property type="project" value="InterPro"/>
</dbReference>
<protein>
    <submittedName>
        <fullName evidence="10">NADH-quinone oxidoreductase subunit L</fullName>
        <ecNumber evidence="10">1.6.99.5</ecNumber>
    </submittedName>
    <submittedName>
        <fullName evidence="9">NADH:ubiquinone oxidoreductase subunit L</fullName>
    </submittedName>
</protein>
<dbReference type="InterPro" id="IPR003945">
    <property type="entry name" value="NU5C-like"/>
</dbReference>
<dbReference type="EC" id="1.6.99.5" evidence="10"/>
<feature type="transmembrane region" description="Helical" evidence="6">
    <location>
        <begin position="509"/>
        <end position="526"/>
    </location>
</feature>
<feature type="transmembrane region" description="Helical" evidence="6">
    <location>
        <begin position="410"/>
        <end position="431"/>
    </location>
</feature>
<feature type="transmembrane region" description="Helical" evidence="6">
    <location>
        <begin position="212"/>
        <end position="238"/>
    </location>
</feature>
<feature type="transmembrane region" description="Helical" evidence="6">
    <location>
        <begin position="138"/>
        <end position="158"/>
    </location>
</feature>
<comment type="subcellular location">
    <subcellularLocation>
        <location evidence="1">Endomembrane system</location>
        <topology evidence="1">Multi-pass membrane protein</topology>
    </subcellularLocation>
    <subcellularLocation>
        <location evidence="5">Membrane</location>
        <topology evidence="5">Multi-pass membrane protein</topology>
    </subcellularLocation>
</comment>
<evidence type="ECO:0000256" key="6">
    <source>
        <dbReference type="SAM" id="Phobius"/>
    </source>
</evidence>
<dbReference type="Gene3D" id="1.20.5.2700">
    <property type="match status" value="1"/>
</dbReference>
<feature type="transmembrane region" description="Helical" evidence="6">
    <location>
        <begin position="29"/>
        <end position="51"/>
    </location>
</feature>
<dbReference type="GO" id="GO:0003954">
    <property type="term" value="F:NADH dehydrogenase activity"/>
    <property type="evidence" value="ECO:0007669"/>
    <property type="project" value="TreeGrafter"/>
</dbReference>
<reference evidence="10 12" key="2">
    <citation type="submission" date="2018-12" db="EMBL/GenBank/DDBJ databases">
        <authorList>
            <consortium name="Pathogen Informatics"/>
        </authorList>
    </citation>
    <scope>NUCLEOTIDE SEQUENCE [LARGE SCALE GENOMIC DNA]</scope>
    <source>
        <strain evidence="10 12">NCTC13489</strain>
    </source>
</reference>
<organism evidence="10 12">
    <name type="scientific">Kaistella antarctica</name>
    <dbReference type="NCBI Taxonomy" id="266748"/>
    <lineage>
        <taxon>Bacteria</taxon>
        <taxon>Pseudomonadati</taxon>
        <taxon>Bacteroidota</taxon>
        <taxon>Flavobacteriia</taxon>
        <taxon>Flavobacteriales</taxon>
        <taxon>Weeksellaceae</taxon>
        <taxon>Chryseobacterium group</taxon>
        <taxon>Kaistella</taxon>
    </lineage>
</organism>
<dbReference type="Pfam" id="PF00662">
    <property type="entry name" value="Proton_antipo_N"/>
    <property type="match status" value="1"/>
</dbReference>
<feature type="transmembrane region" description="Helical" evidence="6">
    <location>
        <begin position="281"/>
        <end position="299"/>
    </location>
</feature>
<keyword evidence="4 6" id="KW-0472">Membrane</keyword>
<feature type="transmembrane region" description="Helical" evidence="6">
    <location>
        <begin position="376"/>
        <end position="395"/>
    </location>
</feature>
<evidence type="ECO:0000256" key="4">
    <source>
        <dbReference type="ARBA" id="ARBA00023136"/>
    </source>
</evidence>
<feature type="transmembrane region" description="Helical" evidence="6">
    <location>
        <begin position="452"/>
        <end position="472"/>
    </location>
</feature>
<dbReference type="InterPro" id="IPR001750">
    <property type="entry name" value="ND/Mrp_TM"/>
</dbReference>